<organism evidence="1">
    <name type="scientific">uncultured delta proteobacterium HF4000_08N17</name>
    <dbReference type="NCBI Taxonomy" id="710836"/>
    <lineage>
        <taxon>Bacteria</taxon>
        <taxon>Deltaproteobacteria</taxon>
        <taxon>environmental samples</taxon>
    </lineage>
</organism>
<dbReference type="EMBL" id="GU474888">
    <property type="protein sequence ID" value="ADI18418.1"/>
    <property type="molecule type" value="Genomic_DNA"/>
</dbReference>
<evidence type="ECO:0000313" key="1">
    <source>
        <dbReference type="EMBL" id="ADI18418.1"/>
    </source>
</evidence>
<accession>E0XVH7</accession>
<dbReference type="AlphaFoldDB" id="E0XVH7"/>
<sequence>MSWWAWVDLNHRPHPYQGCALTKLSYRPLLKLGVHNNEFNFFVALNS</sequence>
<name>E0XVH7_9DELT</name>
<reference evidence="1" key="1">
    <citation type="journal article" date="2011" name="Environ. Microbiol.">
        <title>Time-series analyses of Monterey Bay coastal microbial picoplankton using a 'genome proxy' microarray.</title>
        <authorList>
            <person name="Rich V.I."/>
            <person name="Pham V.D."/>
            <person name="Eppley J."/>
            <person name="Shi Y."/>
            <person name="DeLong E.F."/>
        </authorList>
    </citation>
    <scope>NUCLEOTIDE SEQUENCE</scope>
</reference>
<protein>
    <submittedName>
        <fullName evidence="1">Uncharacterized protein</fullName>
    </submittedName>
</protein>
<proteinExistence type="predicted"/>